<dbReference type="Proteomes" id="UP000481861">
    <property type="component" value="Unassembled WGS sequence"/>
</dbReference>
<evidence type="ECO:0000313" key="2">
    <source>
        <dbReference type="EMBL" id="KAF2877347.1"/>
    </source>
</evidence>
<dbReference type="EMBL" id="JAADJZ010000002">
    <property type="protein sequence ID" value="KAF2877347.1"/>
    <property type="molecule type" value="Genomic_DNA"/>
</dbReference>
<organism evidence="2 3">
    <name type="scientific">Massariosphaeria phaeospora</name>
    <dbReference type="NCBI Taxonomy" id="100035"/>
    <lineage>
        <taxon>Eukaryota</taxon>
        <taxon>Fungi</taxon>
        <taxon>Dikarya</taxon>
        <taxon>Ascomycota</taxon>
        <taxon>Pezizomycotina</taxon>
        <taxon>Dothideomycetes</taxon>
        <taxon>Pleosporomycetidae</taxon>
        <taxon>Pleosporales</taxon>
        <taxon>Pleosporales incertae sedis</taxon>
        <taxon>Massariosphaeria</taxon>
    </lineage>
</organism>
<dbReference type="Gene3D" id="3.40.50.150">
    <property type="entry name" value="Vaccinia Virus protein VP39"/>
    <property type="match status" value="1"/>
</dbReference>
<keyword evidence="2" id="KW-0489">Methyltransferase</keyword>
<keyword evidence="2" id="KW-0808">Transferase</keyword>
<dbReference type="GO" id="GO:0032259">
    <property type="term" value="P:methylation"/>
    <property type="evidence" value="ECO:0007669"/>
    <property type="project" value="UniProtKB-KW"/>
</dbReference>
<accession>A0A7C8IPR4</accession>
<evidence type="ECO:0000259" key="1">
    <source>
        <dbReference type="Pfam" id="PF13649"/>
    </source>
</evidence>
<protein>
    <submittedName>
        <fullName evidence="2">S-adenosyl-L-methionine-dependent methyltransferase</fullName>
    </submittedName>
</protein>
<dbReference type="SUPFAM" id="SSF53335">
    <property type="entry name" value="S-adenosyl-L-methionine-dependent methyltransferases"/>
    <property type="match status" value="1"/>
</dbReference>
<dbReference type="InterPro" id="IPR029063">
    <property type="entry name" value="SAM-dependent_MTases_sf"/>
</dbReference>
<dbReference type="AlphaFoldDB" id="A0A7C8IPR4"/>
<evidence type="ECO:0000313" key="3">
    <source>
        <dbReference type="Proteomes" id="UP000481861"/>
    </source>
</evidence>
<keyword evidence="3" id="KW-1185">Reference proteome</keyword>
<feature type="domain" description="Methyltransferase" evidence="1">
    <location>
        <begin position="43"/>
        <end position="142"/>
    </location>
</feature>
<name>A0A7C8IPR4_9PLEO</name>
<gene>
    <name evidence="2" type="ORF">BDV95DRAFT_480977</name>
</gene>
<dbReference type="InterPro" id="IPR041698">
    <property type="entry name" value="Methyltransf_25"/>
</dbReference>
<dbReference type="Pfam" id="PF13649">
    <property type="entry name" value="Methyltransf_25"/>
    <property type="match status" value="1"/>
</dbReference>
<proteinExistence type="predicted"/>
<comment type="caution">
    <text evidence="2">The sequence shown here is derived from an EMBL/GenBank/DDBJ whole genome shotgun (WGS) entry which is preliminary data.</text>
</comment>
<sequence length="299" mass="33160">MSLDLSDPVLLAALSESYELEPSQAKHRIDVLKNFAISNGDKILELGCGQGECTTILAAQFPESRIDAVDPAPLDYGSPETLGEAQERIKGYELGKRIIFHRADPVEFLERVKNADGIYDVAVLCHCLWYFRSEIEILEVFRAAKSKVRRLCIAEWSLDAERADDQPGGKGTAFPHVLAALTCATCEAHIENSDRNIRTLVSPDATKELASQAGWVVGSEETLTPSKELEDARWEVDMLFASSKVDGVNLFLQRARRMIEDKKIHTLLESMMASVKRSVDAVGGEEHVECMTVWTATFS</sequence>
<reference evidence="2 3" key="1">
    <citation type="submission" date="2020-01" db="EMBL/GenBank/DDBJ databases">
        <authorList>
            <consortium name="DOE Joint Genome Institute"/>
            <person name="Haridas S."/>
            <person name="Albert R."/>
            <person name="Binder M."/>
            <person name="Bloem J."/>
            <person name="Labutti K."/>
            <person name="Salamov A."/>
            <person name="Andreopoulos B."/>
            <person name="Baker S.E."/>
            <person name="Barry K."/>
            <person name="Bills G."/>
            <person name="Bluhm B.H."/>
            <person name="Cannon C."/>
            <person name="Castanera R."/>
            <person name="Culley D.E."/>
            <person name="Daum C."/>
            <person name="Ezra D."/>
            <person name="Gonzalez J.B."/>
            <person name="Henrissat B."/>
            <person name="Kuo A."/>
            <person name="Liang C."/>
            <person name="Lipzen A."/>
            <person name="Lutzoni F."/>
            <person name="Magnuson J."/>
            <person name="Mondo S."/>
            <person name="Nolan M."/>
            <person name="Ohm R."/>
            <person name="Pangilinan J."/>
            <person name="Park H.-J.H."/>
            <person name="Ramirez L."/>
            <person name="Alfaro M."/>
            <person name="Sun H."/>
            <person name="Tritt A."/>
            <person name="Yoshinaga Y."/>
            <person name="Zwiers L.-H.L."/>
            <person name="Turgeon B.G."/>
            <person name="Goodwin S.B."/>
            <person name="Spatafora J.W."/>
            <person name="Crous P.W."/>
            <person name="Grigoriev I.V."/>
        </authorList>
    </citation>
    <scope>NUCLEOTIDE SEQUENCE [LARGE SCALE GENOMIC DNA]</scope>
    <source>
        <strain evidence="2 3">CBS 611.86</strain>
    </source>
</reference>
<dbReference type="CDD" id="cd02440">
    <property type="entry name" value="AdoMet_MTases"/>
    <property type="match status" value="1"/>
</dbReference>
<dbReference type="OrthoDB" id="8300214at2759"/>
<dbReference type="GO" id="GO:0008168">
    <property type="term" value="F:methyltransferase activity"/>
    <property type="evidence" value="ECO:0007669"/>
    <property type="project" value="UniProtKB-KW"/>
</dbReference>